<protein>
    <submittedName>
        <fullName evidence="2">Uncharacterized protein</fullName>
    </submittedName>
</protein>
<dbReference type="EMBL" id="JNBY01000083">
    <property type="protein sequence ID" value="KDN85448.1"/>
    <property type="molecule type" value="Genomic_DNA"/>
</dbReference>
<dbReference type="AlphaFoldDB" id="A0A066YV73"/>
<feature type="compositionally biased region" description="Low complexity" evidence="1">
    <location>
        <begin position="231"/>
        <end position="254"/>
    </location>
</feature>
<dbReference type="PATRIC" id="fig|1348663.4.peg.2583"/>
<gene>
    <name evidence="2" type="ORF">KCH_26790</name>
</gene>
<feature type="compositionally biased region" description="Polar residues" evidence="1">
    <location>
        <begin position="281"/>
        <end position="302"/>
    </location>
</feature>
<comment type="caution">
    <text evidence="2">The sequence shown here is derived from an EMBL/GenBank/DDBJ whole genome shotgun (WGS) entry which is preliminary data.</text>
</comment>
<evidence type="ECO:0000256" key="1">
    <source>
        <dbReference type="SAM" id="MobiDB-lite"/>
    </source>
</evidence>
<feature type="compositionally biased region" description="Basic and acidic residues" evidence="1">
    <location>
        <begin position="258"/>
        <end position="271"/>
    </location>
</feature>
<dbReference type="HOGENOM" id="CLU_527633_0_0_11"/>
<name>A0A066YV73_9ACTN</name>
<feature type="region of interest" description="Disordered" evidence="1">
    <location>
        <begin position="100"/>
        <end position="337"/>
    </location>
</feature>
<feature type="compositionally biased region" description="Low complexity" evidence="1">
    <location>
        <begin position="111"/>
        <end position="127"/>
    </location>
</feature>
<sequence>MTMRDRGPEAADVQTLRAELDELLRARQFAAQRERRLSEELRAVHEPDRTPGAGHPPRQPDPELLRQLAHAQNLREGLGARCLELSDRLLAAEDRLLAERPINEPPRHMGRSATRPATGPAAGPAASERADRPTGWDAPLIPPQRPHSPGARFDANHHGEPAAGPRPERPGSIASALPNRPRPADDRTGPAARQASWDRTGAPGRPVGDPRPTAPTPDERGRRTVADSWNPRTATAPSTTPADRTAAPAAQSPANQHDNQHGNHPGNDRFRPPAPGHAPAQPNSTPPNSTLLNDTLPNSAQPNPAGRPTGGHPAPAQPRPGGSPGPAAPAQPSGPVRGRTVAELTALTQRISGLHQQGAAQESAAIVRQVAVMITPEDVTRLAALLQKNGPAGSSTYLARSAAAGAPEHAAATLAELRREGLIDEAADLFHTLWSASSAALPALLAALEQSGQSADGQTLLWERASAPADELAELAQHLRAAGRTDDVRNLLRQAAGRPINEVAAIAGALTGETAAALVGELVRLRSASDIGRFGTAIRGAAELYDTLLFAVDDLEESRARSAFAALRSAGLPTEPAPRPRSRSRQRR</sequence>
<reference evidence="2 3" key="1">
    <citation type="submission" date="2014-05" db="EMBL/GenBank/DDBJ databases">
        <title>Draft Genome Sequence of Kitasatospora cheerisanensis KCTC 2395.</title>
        <authorList>
            <person name="Nam D.H."/>
        </authorList>
    </citation>
    <scope>NUCLEOTIDE SEQUENCE [LARGE SCALE GENOMIC DNA]</scope>
    <source>
        <strain evidence="2 3">KCTC 2395</strain>
    </source>
</reference>
<accession>A0A066YV73</accession>
<evidence type="ECO:0000313" key="2">
    <source>
        <dbReference type="EMBL" id="KDN85448.1"/>
    </source>
</evidence>
<feature type="region of interest" description="Disordered" evidence="1">
    <location>
        <begin position="567"/>
        <end position="588"/>
    </location>
</feature>
<feature type="compositionally biased region" description="Pro residues" evidence="1">
    <location>
        <begin position="315"/>
        <end position="329"/>
    </location>
</feature>
<proteinExistence type="predicted"/>
<evidence type="ECO:0000313" key="3">
    <source>
        <dbReference type="Proteomes" id="UP000027178"/>
    </source>
</evidence>
<feature type="compositionally biased region" description="Basic and acidic residues" evidence="1">
    <location>
        <begin position="38"/>
        <end position="49"/>
    </location>
</feature>
<dbReference type="eggNOG" id="ENOG50320I6">
    <property type="taxonomic scope" value="Bacteria"/>
</dbReference>
<dbReference type="Proteomes" id="UP000027178">
    <property type="component" value="Unassembled WGS sequence"/>
</dbReference>
<keyword evidence="3" id="KW-1185">Reference proteome</keyword>
<feature type="region of interest" description="Disordered" evidence="1">
    <location>
        <begin position="38"/>
        <end position="63"/>
    </location>
</feature>
<organism evidence="2 3">
    <name type="scientific">Kitasatospora cheerisanensis KCTC 2395</name>
    <dbReference type="NCBI Taxonomy" id="1348663"/>
    <lineage>
        <taxon>Bacteria</taxon>
        <taxon>Bacillati</taxon>
        <taxon>Actinomycetota</taxon>
        <taxon>Actinomycetes</taxon>
        <taxon>Kitasatosporales</taxon>
        <taxon>Streptomycetaceae</taxon>
        <taxon>Kitasatospora</taxon>
    </lineage>
</organism>